<protein>
    <submittedName>
        <fullName evidence="1">Uncharacterized protein</fullName>
    </submittedName>
</protein>
<proteinExistence type="predicted"/>
<reference evidence="1 2" key="1">
    <citation type="journal article" date="2019" name="Commun. Biol.">
        <title>The bagworm genome reveals a unique fibroin gene that provides high tensile strength.</title>
        <authorList>
            <person name="Kono N."/>
            <person name="Nakamura H."/>
            <person name="Ohtoshi R."/>
            <person name="Tomita M."/>
            <person name="Numata K."/>
            <person name="Arakawa K."/>
        </authorList>
    </citation>
    <scope>NUCLEOTIDE SEQUENCE [LARGE SCALE GENOMIC DNA]</scope>
</reference>
<evidence type="ECO:0000313" key="2">
    <source>
        <dbReference type="Proteomes" id="UP000299102"/>
    </source>
</evidence>
<dbReference type="AlphaFoldDB" id="A0A4C1XK77"/>
<dbReference type="Proteomes" id="UP000299102">
    <property type="component" value="Unassembled WGS sequence"/>
</dbReference>
<evidence type="ECO:0000313" key="1">
    <source>
        <dbReference type="EMBL" id="GBP62709.1"/>
    </source>
</evidence>
<sequence length="98" mass="10752">MLLRKHVVLRYRLHGGRVGDYSALLELAKRRRGGRHLAATAARAFNLLTNLLNASGPSTRVTGSVSPLNRAIIPPACPRAPLRPTAPARSDTLYWIPF</sequence>
<dbReference type="EMBL" id="BGZK01000848">
    <property type="protein sequence ID" value="GBP62709.1"/>
    <property type="molecule type" value="Genomic_DNA"/>
</dbReference>
<gene>
    <name evidence="1" type="ORF">EVAR_56227_1</name>
</gene>
<name>A0A4C1XK77_EUMVA</name>
<accession>A0A4C1XK77</accession>
<keyword evidence="2" id="KW-1185">Reference proteome</keyword>
<organism evidence="1 2">
    <name type="scientific">Eumeta variegata</name>
    <name type="common">Bagworm moth</name>
    <name type="synonym">Eumeta japonica</name>
    <dbReference type="NCBI Taxonomy" id="151549"/>
    <lineage>
        <taxon>Eukaryota</taxon>
        <taxon>Metazoa</taxon>
        <taxon>Ecdysozoa</taxon>
        <taxon>Arthropoda</taxon>
        <taxon>Hexapoda</taxon>
        <taxon>Insecta</taxon>
        <taxon>Pterygota</taxon>
        <taxon>Neoptera</taxon>
        <taxon>Endopterygota</taxon>
        <taxon>Lepidoptera</taxon>
        <taxon>Glossata</taxon>
        <taxon>Ditrysia</taxon>
        <taxon>Tineoidea</taxon>
        <taxon>Psychidae</taxon>
        <taxon>Oiketicinae</taxon>
        <taxon>Eumeta</taxon>
    </lineage>
</organism>
<comment type="caution">
    <text evidence="1">The sequence shown here is derived from an EMBL/GenBank/DDBJ whole genome shotgun (WGS) entry which is preliminary data.</text>
</comment>